<feature type="transmembrane region" description="Helical" evidence="1">
    <location>
        <begin position="204"/>
        <end position="230"/>
    </location>
</feature>
<evidence type="ECO:0000313" key="3">
    <source>
        <dbReference type="Proteomes" id="UP000661715"/>
    </source>
</evidence>
<feature type="transmembrane region" description="Helical" evidence="1">
    <location>
        <begin position="136"/>
        <end position="154"/>
    </location>
</feature>
<feature type="transmembrane region" description="Helical" evidence="1">
    <location>
        <begin position="160"/>
        <end position="183"/>
    </location>
</feature>
<keyword evidence="1" id="KW-1133">Transmembrane helix</keyword>
<dbReference type="RefSeq" id="WP_188220376.1">
    <property type="nucleotide sequence ID" value="NZ_NASZ01000008.1"/>
</dbReference>
<evidence type="ECO:0008006" key="4">
    <source>
        <dbReference type="Google" id="ProtNLM"/>
    </source>
</evidence>
<keyword evidence="1" id="KW-0472">Membrane</keyword>
<gene>
    <name evidence="2" type="ORF">B6A10_07550</name>
</gene>
<comment type="caution">
    <text evidence="2">The sequence shown here is derived from an EMBL/GenBank/DDBJ whole genome shotgun (WGS) entry which is preliminary data.</text>
</comment>
<proteinExistence type="predicted"/>
<dbReference type="Proteomes" id="UP000661715">
    <property type="component" value="Unassembled WGS sequence"/>
</dbReference>
<evidence type="ECO:0000313" key="2">
    <source>
        <dbReference type="EMBL" id="MBD0725030.1"/>
    </source>
</evidence>
<keyword evidence="3" id="KW-1185">Reference proteome</keyword>
<feature type="transmembrane region" description="Helical" evidence="1">
    <location>
        <begin position="83"/>
        <end position="107"/>
    </location>
</feature>
<dbReference type="EMBL" id="NASZ01000008">
    <property type="protein sequence ID" value="MBD0725030.1"/>
    <property type="molecule type" value="Genomic_DNA"/>
</dbReference>
<name>A0ABR7USS8_9FLAO</name>
<keyword evidence="1" id="KW-0812">Transmembrane</keyword>
<feature type="transmembrane region" description="Helical" evidence="1">
    <location>
        <begin position="34"/>
        <end position="63"/>
    </location>
</feature>
<accession>A0ABR7USS8</accession>
<reference evidence="2 3" key="1">
    <citation type="journal article" date="2020" name="Microbiol. Res.">
        <title>Flavobacterium pokkalii sp. nov., a novel plant growth promoting native rhizobacteria isolated from pokkali rice grown in coastal saline affected agricultural regions of southern India, Kerala.</title>
        <authorList>
            <person name="Menon R.R."/>
            <person name="Kumari S."/>
            <person name="Viver T."/>
            <person name="Rameshkumar N."/>
        </authorList>
    </citation>
    <scope>NUCLEOTIDE SEQUENCE [LARGE SCALE GENOMIC DNA]</scope>
    <source>
        <strain evidence="2 3">L1I52</strain>
    </source>
</reference>
<sequence length="250" mass="28307">MKSNKDRIQELKTNGYQLSFEAVFNLAFENYKKIVVYAGLLFLVSAVLLGMLAFVIIAFTFGIENFQEFIKPENLDPNNFSDEFLMIYIGSVTLFSCLVSPFFAGIIKMAHCAEIDEEFHVSTAFQYYQFQYFKSLFLATLLITILNMGVSSVVDLSGLPILGFLASLAISLLNVLTVPLIIFRDFKALEAINTSFTLVSKQPLVLLGLLTVTYLFCITGVFMFFIGLFFTLPLLYSMYYAIYKSIIDFE</sequence>
<evidence type="ECO:0000256" key="1">
    <source>
        <dbReference type="SAM" id="Phobius"/>
    </source>
</evidence>
<organism evidence="2 3">
    <name type="scientific">Flavobacterium pokkalii</name>
    <dbReference type="NCBI Taxonomy" id="1940408"/>
    <lineage>
        <taxon>Bacteria</taxon>
        <taxon>Pseudomonadati</taxon>
        <taxon>Bacteroidota</taxon>
        <taxon>Flavobacteriia</taxon>
        <taxon>Flavobacteriales</taxon>
        <taxon>Flavobacteriaceae</taxon>
        <taxon>Flavobacterium</taxon>
    </lineage>
</organism>
<protein>
    <recommendedName>
        <fullName evidence="4">Beta-carotene 15,15'-monooxygenase</fullName>
    </recommendedName>
</protein>